<dbReference type="AlphaFoldDB" id="D2Q2C0"/>
<dbReference type="OrthoDB" id="6048299at2"/>
<proteinExistence type="predicted"/>
<evidence type="ECO:0000313" key="5">
    <source>
        <dbReference type="Proteomes" id="UP000007967"/>
    </source>
</evidence>
<organism evidence="4 5">
    <name type="scientific">Kribbella flavida (strain DSM 17836 / JCM 10339 / NBRC 14399)</name>
    <dbReference type="NCBI Taxonomy" id="479435"/>
    <lineage>
        <taxon>Bacteria</taxon>
        <taxon>Bacillati</taxon>
        <taxon>Actinomycetota</taxon>
        <taxon>Actinomycetes</taxon>
        <taxon>Propionibacteriales</taxon>
        <taxon>Kribbellaceae</taxon>
        <taxon>Kribbella</taxon>
    </lineage>
</organism>
<evidence type="ECO:0000313" key="4">
    <source>
        <dbReference type="EMBL" id="ADB35816.1"/>
    </source>
</evidence>
<dbReference type="Pfam" id="PF07501">
    <property type="entry name" value="G5"/>
    <property type="match status" value="1"/>
</dbReference>
<dbReference type="RefSeq" id="WP_012924368.1">
    <property type="nucleotide sequence ID" value="NC_013729.1"/>
</dbReference>
<dbReference type="InterPro" id="IPR011098">
    <property type="entry name" value="G5_dom"/>
</dbReference>
<sequence>MRGGWVVVVVGLAGLVGGCAAESGGDPSAAGSAVPAAAPVSRAPTSTPSNPPPSTPSSPVPESPPSKAAQPVRPSAPVLVRRLVVETRAVAFRRVTEKDASLESGERVVTTKGRAGVQRLTYEVTSKNGVQVRKRLVRRVVSRQPVAEVTTIGTKKAAEETSTGGCDPNYSGCVPIASDVDCSGGSGNGPEYVAGPVQVTGSDVYRLDADNDGIGCED</sequence>
<dbReference type="PROSITE" id="PS51257">
    <property type="entry name" value="PROKAR_LIPOPROTEIN"/>
    <property type="match status" value="1"/>
</dbReference>
<feature type="domain" description="G5" evidence="3">
    <location>
        <begin position="76"/>
        <end position="156"/>
    </location>
</feature>
<accession>D2Q2C0</accession>
<dbReference type="HOGENOM" id="CLU_112855_0_0_11"/>
<evidence type="ECO:0000256" key="1">
    <source>
        <dbReference type="ARBA" id="ARBA00022729"/>
    </source>
</evidence>
<keyword evidence="1" id="KW-0732">Signal</keyword>
<protein>
    <submittedName>
        <fullName evidence="4">G5 domain protein</fullName>
    </submittedName>
</protein>
<evidence type="ECO:0000259" key="3">
    <source>
        <dbReference type="PROSITE" id="PS51109"/>
    </source>
</evidence>
<reference evidence="4 5" key="2">
    <citation type="journal article" date="2010" name="Stand. Genomic Sci.">
        <title>Complete genome sequence of Kribbella flavida type strain (IFO 14399).</title>
        <authorList>
            <person name="Pukall R."/>
            <person name="Lapidus A."/>
            <person name="Glavina Del Rio T."/>
            <person name="Copeland A."/>
            <person name="Tice H."/>
            <person name="Cheng J.-F."/>
            <person name="Lucas S."/>
            <person name="Chen F."/>
            <person name="Nolan M."/>
            <person name="LaButti K."/>
            <person name="Pati A."/>
            <person name="Ivanova N."/>
            <person name="Mavrommatis K."/>
            <person name="Mikhailova N."/>
            <person name="Pitluck S."/>
            <person name="Bruce D."/>
            <person name="Goodwin L."/>
            <person name="Land M."/>
            <person name="Hauser L."/>
            <person name="Chang Y.-J."/>
            <person name="Jeffries C.D."/>
            <person name="Chen A."/>
            <person name="Palaniappan K."/>
            <person name="Chain P."/>
            <person name="Rohde M."/>
            <person name="Goeker M."/>
            <person name="Bristow J."/>
            <person name="Eisen J.A."/>
            <person name="Markowitz V."/>
            <person name="Hugenholtz P."/>
            <person name="Kyrpides N.C."/>
            <person name="Klenk H.-P."/>
            <person name="Brettin T."/>
        </authorList>
    </citation>
    <scope>NUCLEOTIDE SEQUENCE [LARGE SCALE GENOMIC DNA]</scope>
    <source>
        <strain evidence="5">DSM 17836 / JCM 10339 / NBRC 14399</strain>
    </source>
</reference>
<feature type="region of interest" description="Disordered" evidence="2">
    <location>
        <begin position="21"/>
        <end position="74"/>
    </location>
</feature>
<dbReference type="eggNOG" id="COG3583">
    <property type="taxonomic scope" value="Bacteria"/>
</dbReference>
<dbReference type="STRING" id="479435.Kfla_6825"/>
<dbReference type="Proteomes" id="UP000007967">
    <property type="component" value="Chromosome"/>
</dbReference>
<dbReference type="KEGG" id="kfl:Kfla_6825"/>
<feature type="compositionally biased region" description="Low complexity" evidence="2">
    <location>
        <begin position="21"/>
        <end position="48"/>
    </location>
</feature>
<dbReference type="PROSITE" id="PS51109">
    <property type="entry name" value="G5"/>
    <property type="match status" value="1"/>
</dbReference>
<dbReference type="EMBL" id="CP001736">
    <property type="protein sequence ID" value="ADB35816.1"/>
    <property type="molecule type" value="Genomic_DNA"/>
</dbReference>
<name>D2Q2C0_KRIFD</name>
<reference evidence="5" key="1">
    <citation type="submission" date="2009-09" db="EMBL/GenBank/DDBJ databases">
        <title>The complete genome of Kribbella flavida DSM 17836.</title>
        <authorList>
            <consortium name="US DOE Joint Genome Institute (JGI-PGF)"/>
            <person name="Lucas S."/>
            <person name="Copeland A."/>
            <person name="Lapidus A."/>
            <person name="Glavina del Rio T."/>
            <person name="Dalin E."/>
            <person name="Tice H."/>
            <person name="Bruce D."/>
            <person name="Goodwin L."/>
            <person name="Pitluck S."/>
            <person name="Kyrpides N."/>
            <person name="Mavromatis K."/>
            <person name="Ivanova N."/>
            <person name="Saunders E."/>
            <person name="Brettin T."/>
            <person name="Detter J.C."/>
            <person name="Han C."/>
            <person name="Larimer F."/>
            <person name="Land M."/>
            <person name="Hauser L."/>
            <person name="Markowitz V."/>
            <person name="Cheng J.-F."/>
            <person name="Hugenholtz P."/>
            <person name="Woyke T."/>
            <person name="Wu D."/>
            <person name="Pukall R."/>
            <person name="Klenk H.-P."/>
            <person name="Eisen J.A."/>
        </authorList>
    </citation>
    <scope>NUCLEOTIDE SEQUENCE [LARGE SCALE GENOMIC DNA]</scope>
    <source>
        <strain evidence="5">DSM 17836 / JCM 10339 / NBRC 14399</strain>
    </source>
</reference>
<feature type="compositionally biased region" description="Pro residues" evidence="2">
    <location>
        <begin position="49"/>
        <end position="64"/>
    </location>
</feature>
<dbReference type="SMART" id="SM01208">
    <property type="entry name" value="G5"/>
    <property type="match status" value="1"/>
</dbReference>
<dbReference type="Gene3D" id="2.20.230.10">
    <property type="entry name" value="Resuscitation-promoting factor rpfb"/>
    <property type="match status" value="1"/>
</dbReference>
<evidence type="ECO:0000256" key="2">
    <source>
        <dbReference type="SAM" id="MobiDB-lite"/>
    </source>
</evidence>
<keyword evidence="5" id="KW-1185">Reference proteome</keyword>
<gene>
    <name evidence="4" type="ordered locus">Kfla_6825</name>
</gene>